<organism evidence="1 2">
    <name type="scientific">Chitinophaga silvatica</name>
    <dbReference type="NCBI Taxonomy" id="2282649"/>
    <lineage>
        <taxon>Bacteria</taxon>
        <taxon>Pseudomonadati</taxon>
        <taxon>Bacteroidota</taxon>
        <taxon>Chitinophagia</taxon>
        <taxon>Chitinophagales</taxon>
        <taxon>Chitinophagaceae</taxon>
        <taxon>Chitinophaga</taxon>
    </lineage>
</organism>
<dbReference type="Proteomes" id="UP000260644">
    <property type="component" value="Unassembled WGS sequence"/>
</dbReference>
<protein>
    <submittedName>
        <fullName evidence="1">DUF4262 domain-containing protein</fullName>
    </submittedName>
</protein>
<comment type="caution">
    <text evidence="1">The sequence shown here is derived from an EMBL/GenBank/DDBJ whole genome shotgun (WGS) entry which is preliminary data.</text>
</comment>
<dbReference type="Pfam" id="PF14081">
    <property type="entry name" value="DUF4262"/>
    <property type="match status" value="1"/>
</dbReference>
<dbReference type="OrthoDB" id="9793188at2"/>
<dbReference type="InterPro" id="IPR025358">
    <property type="entry name" value="DUF4262"/>
</dbReference>
<proteinExistence type="predicted"/>
<evidence type="ECO:0000313" key="2">
    <source>
        <dbReference type="Proteomes" id="UP000260644"/>
    </source>
</evidence>
<keyword evidence="2" id="KW-1185">Reference proteome</keyword>
<name>A0A3E1Y836_9BACT</name>
<evidence type="ECO:0000313" key="1">
    <source>
        <dbReference type="EMBL" id="RFS21335.1"/>
    </source>
</evidence>
<dbReference type="AlphaFoldDB" id="A0A3E1Y836"/>
<dbReference type="EMBL" id="QPMM01000008">
    <property type="protein sequence ID" value="RFS21335.1"/>
    <property type="molecule type" value="Genomic_DNA"/>
</dbReference>
<reference evidence="1 2" key="1">
    <citation type="submission" date="2018-07" db="EMBL/GenBank/DDBJ databases">
        <title>Chitinophaga K2CV101002-2 sp. nov., isolated from a monsoon evergreen broad-leaved forest soil.</title>
        <authorList>
            <person name="Lv Y."/>
        </authorList>
    </citation>
    <scope>NUCLEOTIDE SEQUENCE [LARGE SCALE GENOMIC DNA]</scope>
    <source>
        <strain evidence="1 2">GDMCC 1.1288</strain>
    </source>
</reference>
<gene>
    <name evidence="1" type="ORF">DVR12_15650</name>
</gene>
<sequence>MNQDSKDCNHTPISSKEIQRKIDKYGCFIVLIEADDYLPAFAYTIGLYQKFNHPELIAFGLSTDQLGDLLNIGCAKITNGSSLTPGILYDNFIQNYKVQFLEVHKTYYSDYMGVTNLFYDTENYPSLQLVWPDKQSRFPWEIGFNPDWKFKQPLLDRNIDFKFYEERNLGVFTTKQVLEGKPILYVYHNEDGDWQFHSEEDPDLDDAKLVAFEQITLIDPSVNQLYHLTYNRSATRNSPNDPWIWEED</sequence>
<dbReference type="RefSeq" id="WP_116976746.1">
    <property type="nucleotide sequence ID" value="NZ_QPMM01000008.1"/>
</dbReference>
<accession>A0A3E1Y836</accession>